<sequence>MTRWVCIVGTDGSGKTTLSARLVEQLRESGVDVRHEWLGAESYLMAPLRKVLKLVWGRRRRLTTGSGGSRTNVAGDTSGAPGYRGEIARKNAVVKRYPWAIQGYIFLVLLDYRLQLRRKLHRARDTDLVVADRYVFDVAVNLGLTLGWDPAFLVRFLQQQMTRVRLPDVRVFLRVEPEVSLARKDDIPDADYLGLRLAYYDAVAAAFGFEVRDGTRPIEETSSWLLQLTQLELAKPHVHYVHSNNHDVGGADKVLVRMAEHMGSRAAERPGGFRVSVSLRLATDVVELHEAAGTPVLLRGFERPQLSAGLPGLIRFGLAGPHTFLYFRRLFALQQPDLVHVNDVYDFLPALAARRAGIPVVYHLRMFQGRPRVRTSLAWLIAWSSQASVAVSDAVRQHYFPRPVRGHRAEMVHDLGDVDLMADQGNVLLVGPRPDGVPDGGRLVTMVGRVEELKGQAVFLDAVEALKPSVRECGTFVLVGGSVPGKEAYFDEILRRARVLGVTMLGFRRDVPAFLRASDVSVHCSTEPDSFPGVVVESLLAGTALVGARVGGVPEMVSELGQGVLVSPGDADVLAAAIADLIEAVPTPRSRFAAAARARGLALVDPAPIDEQTRALYTAVLAARGRSAQ</sequence>
<reference evidence="5 6" key="1">
    <citation type="submission" date="2024-06" db="EMBL/GenBank/DDBJ databases">
        <title>The Natural Products Discovery Center: Release of the First 8490 Sequenced Strains for Exploring Actinobacteria Biosynthetic Diversity.</title>
        <authorList>
            <person name="Kalkreuter E."/>
            <person name="Kautsar S.A."/>
            <person name="Yang D."/>
            <person name="Bader C.D."/>
            <person name="Teijaro C.N."/>
            <person name="Fluegel L."/>
            <person name="Davis C.M."/>
            <person name="Simpson J.R."/>
            <person name="Lauterbach L."/>
            <person name="Steele A.D."/>
            <person name="Gui C."/>
            <person name="Meng S."/>
            <person name="Li G."/>
            <person name="Viehrig K."/>
            <person name="Ye F."/>
            <person name="Su P."/>
            <person name="Kiefer A.F."/>
            <person name="Nichols A."/>
            <person name="Cepeda A.J."/>
            <person name="Yan W."/>
            <person name="Fan B."/>
            <person name="Jiang Y."/>
            <person name="Adhikari A."/>
            <person name="Zheng C.-J."/>
            <person name="Schuster L."/>
            <person name="Cowan T.M."/>
            <person name="Smanski M.J."/>
            <person name="Chevrette M.G."/>
            <person name="De Carvalho L.P.S."/>
            <person name="Shen B."/>
        </authorList>
    </citation>
    <scope>NUCLEOTIDE SEQUENCE [LARGE SCALE GENOMIC DNA]</scope>
    <source>
        <strain evidence="5 6">NPDC005137</strain>
    </source>
</reference>
<evidence type="ECO:0000259" key="4">
    <source>
        <dbReference type="Pfam" id="PF13439"/>
    </source>
</evidence>
<keyword evidence="3 5" id="KW-0808">Transferase</keyword>
<dbReference type="PANTHER" id="PTHR12526:SF630">
    <property type="entry name" value="GLYCOSYLTRANSFERASE"/>
    <property type="match status" value="1"/>
</dbReference>
<dbReference type="Gene3D" id="3.40.50.300">
    <property type="entry name" value="P-loop containing nucleotide triphosphate hydrolases"/>
    <property type="match status" value="1"/>
</dbReference>
<protein>
    <recommendedName>
        <fullName evidence="1">D-inositol 3-phosphate glycosyltransferase</fullName>
    </recommendedName>
</protein>
<name>A0ABV2U8D5_9ACTN</name>
<dbReference type="InterPro" id="IPR028098">
    <property type="entry name" value="Glyco_trans_4-like_N"/>
</dbReference>
<accession>A0ABV2U8D5</accession>
<gene>
    <name evidence="5" type="ORF">ABZV61_11015</name>
</gene>
<dbReference type="Pfam" id="PF13692">
    <property type="entry name" value="Glyco_trans_1_4"/>
    <property type="match status" value="1"/>
</dbReference>
<comment type="caution">
    <text evidence="5">The sequence shown here is derived from an EMBL/GenBank/DDBJ whole genome shotgun (WGS) entry which is preliminary data.</text>
</comment>
<dbReference type="Pfam" id="PF13439">
    <property type="entry name" value="Glyco_transf_4"/>
    <property type="match status" value="1"/>
</dbReference>
<evidence type="ECO:0000256" key="2">
    <source>
        <dbReference type="ARBA" id="ARBA00022676"/>
    </source>
</evidence>
<dbReference type="InterPro" id="IPR027417">
    <property type="entry name" value="P-loop_NTPase"/>
</dbReference>
<dbReference type="GO" id="GO:0016757">
    <property type="term" value="F:glycosyltransferase activity"/>
    <property type="evidence" value="ECO:0007669"/>
    <property type="project" value="UniProtKB-KW"/>
</dbReference>
<evidence type="ECO:0000313" key="6">
    <source>
        <dbReference type="Proteomes" id="UP001550044"/>
    </source>
</evidence>
<proteinExistence type="predicted"/>
<organism evidence="5 6">
    <name type="scientific">Streptomyces sp. 900116325</name>
    <dbReference type="NCBI Taxonomy" id="3154295"/>
    <lineage>
        <taxon>Bacteria</taxon>
        <taxon>Bacillati</taxon>
        <taxon>Actinomycetota</taxon>
        <taxon>Actinomycetes</taxon>
        <taxon>Kitasatosporales</taxon>
        <taxon>Streptomycetaceae</taxon>
        <taxon>Streptomyces</taxon>
    </lineage>
</organism>
<dbReference type="Gene3D" id="3.40.50.2000">
    <property type="entry name" value="Glycogen Phosphorylase B"/>
    <property type="match status" value="2"/>
</dbReference>
<evidence type="ECO:0000256" key="1">
    <source>
        <dbReference type="ARBA" id="ARBA00021292"/>
    </source>
</evidence>
<dbReference type="PANTHER" id="PTHR12526">
    <property type="entry name" value="GLYCOSYLTRANSFERASE"/>
    <property type="match status" value="1"/>
</dbReference>
<dbReference type="Proteomes" id="UP001550044">
    <property type="component" value="Unassembled WGS sequence"/>
</dbReference>
<dbReference type="SUPFAM" id="SSF52540">
    <property type="entry name" value="P-loop containing nucleoside triphosphate hydrolases"/>
    <property type="match status" value="1"/>
</dbReference>
<feature type="domain" description="Glycosyltransferase subfamily 4-like N-terminal" evidence="4">
    <location>
        <begin position="310"/>
        <end position="412"/>
    </location>
</feature>
<keyword evidence="2 5" id="KW-0328">Glycosyltransferase</keyword>
<dbReference type="EMBL" id="JBEXIP010000006">
    <property type="protein sequence ID" value="MET8433319.1"/>
    <property type="molecule type" value="Genomic_DNA"/>
</dbReference>
<dbReference type="RefSeq" id="WP_356709379.1">
    <property type="nucleotide sequence ID" value="NZ_JBEXIP010000006.1"/>
</dbReference>
<keyword evidence="6" id="KW-1185">Reference proteome</keyword>
<evidence type="ECO:0000256" key="3">
    <source>
        <dbReference type="ARBA" id="ARBA00022679"/>
    </source>
</evidence>
<dbReference type="SUPFAM" id="SSF53756">
    <property type="entry name" value="UDP-Glycosyltransferase/glycogen phosphorylase"/>
    <property type="match status" value="1"/>
</dbReference>
<evidence type="ECO:0000313" key="5">
    <source>
        <dbReference type="EMBL" id="MET8433319.1"/>
    </source>
</evidence>